<dbReference type="InterPro" id="IPR036938">
    <property type="entry name" value="PAP2/HPO_sf"/>
</dbReference>
<dbReference type="EMBL" id="QGGI01000030">
    <property type="protein sequence ID" value="PWJ86738.1"/>
    <property type="molecule type" value="Genomic_DNA"/>
</dbReference>
<dbReference type="SMART" id="SM00014">
    <property type="entry name" value="acidPPc"/>
    <property type="match status" value="1"/>
</dbReference>
<organism evidence="2 3">
    <name type="scientific">Oceanotoga teriensis</name>
    <dbReference type="NCBI Taxonomy" id="515440"/>
    <lineage>
        <taxon>Bacteria</taxon>
        <taxon>Thermotogati</taxon>
        <taxon>Thermotogota</taxon>
        <taxon>Thermotogae</taxon>
        <taxon>Petrotogales</taxon>
        <taxon>Petrotogaceae</taxon>
        <taxon>Oceanotoga</taxon>
    </lineage>
</organism>
<sequence length="218" mass="25285">MKNKFFLILFLVLFLTSFSNINSDLKININVNDDYTFLKEEIFTFSSISLGTFIFDESIRNFNESINIKFPSIESITDEKVLLGGNSTIFFYSIFSKDKKLQRVSLESFQKAFFAGSIAYASKIFFGRARPYLELGHNNFDFFNFNYNFHSFPSGHSTVSWALLTPYAENYNKAFYIIPAFISISRIIEDKHWTSDVIIGSALGFFIGKYLPYFEFSF</sequence>
<reference evidence="2 3" key="1">
    <citation type="submission" date="2018-05" db="EMBL/GenBank/DDBJ databases">
        <title>Genomic Encyclopedia of Type Strains, Phase IV (KMG-IV): sequencing the most valuable type-strain genomes for metagenomic binning, comparative biology and taxonomic classification.</title>
        <authorList>
            <person name="Goeker M."/>
        </authorList>
    </citation>
    <scope>NUCLEOTIDE SEQUENCE [LARGE SCALE GENOMIC DNA]</scope>
    <source>
        <strain evidence="2 3">DSM 24906</strain>
    </source>
</reference>
<dbReference type="Gene3D" id="1.20.144.10">
    <property type="entry name" value="Phosphatidic acid phosphatase type 2/haloperoxidase"/>
    <property type="match status" value="1"/>
</dbReference>
<evidence type="ECO:0000313" key="3">
    <source>
        <dbReference type="Proteomes" id="UP000245921"/>
    </source>
</evidence>
<dbReference type="InterPro" id="IPR000326">
    <property type="entry name" value="PAP2/HPO"/>
</dbReference>
<keyword evidence="3" id="KW-1185">Reference proteome</keyword>
<dbReference type="SUPFAM" id="SSF48317">
    <property type="entry name" value="Acid phosphatase/Vanadium-dependent haloperoxidase"/>
    <property type="match status" value="1"/>
</dbReference>
<gene>
    <name evidence="2" type="ORF">C7380_13021</name>
</gene>
<dbReference type="AlphaFoldDB" id="A0AA45C4L2"/>
<dbReference type="RefSeq" id="WP_109606579.1">
    <property type="nucleotide sequence ID" value="NZ_QGGI01000030.1"/>
</dbReference>
<feature type="domain" description="Phosphatidic acid phosphatase type 2/haloperoxidase" evidence="1">
    <location>
        <begin position="109"/>
        <end position="212"/>
    </location>
</feature>
<evidence type="ECO:0000259" key="1">
    <source>
        <dbReference type="SMART" id="SM00014"/>
    </source>
</evidence>
<dbReference type="Proteomes" id="UP000245921">
    <property type="component" value="Unassembled WGS sequence"/>
</dbReference>
<accession>A0AA45C4L2</accession>
<proteinExistence type="predicted"/>
<comment type="caution">
    <text evidence="2">The sequence shown here is derived from an EMBL/GenBank/DDBJ whole genome shotgun (WGS) entry which is preliminary data.</text>
</comment>
<dbReference type="Pfam" id="PF01569">
    <property type="entry name" value="PAP2"/>
    <property type="match status" value="1"/>
</dbReference>
<name>A0AA45C4L2_9BACT</name>
<evidence type="ECO:0000313" key="2">
    <source>
        <dbReference type="EMBL" id="PWJ86738.1"/>
    </source>
</evidence>
<protein>
    <submittedName>
        <fullName evidence="2">PAP2 superfamily protein</fullName>
    </submittedName>
</protein>